<evidence type="ECO:0000313" key="2">
    <source>
        <dbReference type="Proteomes" id="UP000246005"/>
    </source>
</evidence>
<reference evidence="1 2" key="1">
    <citation type="submission" date="2018-05" db="EMBL/GenBank/DDBJ databases">
        <title>Genomic Encyclopedia of Type Strains, Phase IV (KMG-IV): sequencing the most valuable type-strain genomes for metagenomic binning, comparative biology and taxonomic classification.</title>
        <authorList>
            <person name="Goeker M."/>
        </authorList>
    </citation>
    <scope>NUCLEOTIDE SEQUENCE [LARGE SCALE GENOMIC DNA]</scope>
    <source>
        <strain evidence="1 2">DSM 45480</strain>
    </source>
</reference>
<comment type="caution">
    <text evidence="1">The sequence shown here is derived from an EMBL/GenBank/DDBJ whole genome shotgun (WGS) entry which is preliminary data.</text>
</comment>
<sequence length="178" mass="18958">MPDRPSEPAADLTALAGELVDRLWNHGDDSVAHRLLAPGFTGHSPDQPGVLDRNGLLRLVHRLRAGLPDLGLAVHAAVEQGQQVFLRTSVTGTHRGWLWGLPPTGLFTRATEMLWLRFDDGRVAELWRQSSPLRVLGQLGVLPPADAGVLGGSGHLVRTAGRLAALSAKASVAGRGRS</sequence>
<dbReference type="Pfam" id="PF07366">
    <property type="entry name" value="SnoaL"/>
    <property type="match status" value="1"/>
</dbReference>
<dbReference type="Gene3D" id="3.10.450.50">
    <property type="match status" value="1"/>
</dbReference>
<gene>
    <name evidence="1" type="ORF">C8D88_10764</name>
</gene>
<organism evidence="1 2">
    <name type="scientific">Lentzea atacamensis</name>
    <dbReference type="NCBI Taxonomy" id="531938"/>
    <lineage>
        <taxon>Bacteria</taxon>
        <taxon>Bacillati</taxon>
        <taxon>Actinomycetota</taxon>
        <taxon>Actinomycetes</taxon>
        <taxon>Pseudonocardiales</taxon>
        <taxon>Pseudonocardiaceae</taxon>
        <taxon>Lentzea</taxon>
    </lineage>
</organism>
<dbReference type="AlphaFoldDB" id="A0A316HUH7"/>
<evidence type="ECO:0000313" key="1">
    <source>
        <dbReference type="EMBL" id="PWK84857.1"/>
    </source>
</evidence>
<proteinExistence type="predicted"/>
<dbReference type="PANTHER" id="PTHR38436:SF1">
    <property type="entry name" value="ESTER CYCLASE"/>
    <property type="match status" value="1"/>
</dbReference>
<dbReference type="RefSeq" id="WP_109638371.1">
    <property type="nucleotide sequence ID" value="NZ_QGHB01000007.1"/>
</dbReference>
<accession>A0A316HUH7</accession>
<dbReference type="PANTHER" id="PTHR38436">
    <property type="entry name" value="POLYKETIDE CYCLASE SNOAL-LIKE DOMAIN"/>
    <property type="match status" value="1"/>
</dbReference>
<dbReference type="SUPFAM" id="SSF54427">
    <property type="entry name" value="NTF2-like"/>
    <property type="match status" value="1"/>
</dbReference>
<dbReference type="Proteomes" id="UP000246005">
    <property type="component" value="Unassembled WGS sequence"/>
</dbReference>
<protein>
    <submittedName>
        <fullName evidence="1">Putative ester cyclase</fullName>
    </submittedName>
</protein>
<name>A0A316HUH7_9PSEU</name>
<dbReference type="InterPro" id="IPR009959">
    <property type="entry name" value="Cyclase_SnoaL-like"/>
</dbReference>
<dbReference type="EMBL" id="QGHB01000007">
    <property type="protein sequence ID" value="PWK84857.1"/>
    <property type="molecule type" value="Genomic_DNA"/>
</dbReference>
<dbReference type="InterPro" id="IPR032710">
    <property type="entry name" value="NTF2-like_dom_sf"/>
</dbReference>
<dbReference type="GO" id="GO:0030638">
    <property type="term" value="P:polyketide metabolic process"/>
    <property type="evidence" value="ECO:0007669"/>
    <property type="project" value="InterPro"/>
</dbReference>